<dbReference type="Gene3D" id="3.90.215.10">
    <property type="entry name" value="Gamma Fibrinogen, chain A, domain 1"/>
    <property type="match status" value="1"/>
</dbReference>
<dbReference type="AlphaFoldDB" id="A0A1S3AJX0"/>
<evidence type="ECO:0000256" key="4">
    <source>
        <dbReference type="ARBA" id="ARBA00023054"/>
    </source>
</evidence>
<feature type="coiled-coil region" evidence="7">
    <location>
        <begin position="47"/>
        <end position="113"/>
    </location>
</feature>
<dbReference type="PANTHER" id="PTHR47221:SF6">
    <property type="entry name" value="FIBRINOGEN ALPHA CHAIN"/>
    <property type="match status" value="1"/>
</dbReference>
<dbReference type="GO" id="GO:0007596">
    <property type="term" value="P:blood coagulation"/>
    <property type="evidence" value="ECO:0007669"/>
    <property type="project" value="InterPro"/>
</dbReference>
<dbReference type="InParanoid" id="A0A1S3AJX0"/>
<keyword evidence="4 7" id="KW-0175">Coiled coil</keyword>
<dbReference type="FunCoup" id="A0A1S3AJX0">
    <property type="interactions" value="42"/>
</dbReference>
<dbReference type="eggNOG" id="KOG2579">
    <property type="taxonomic scope" value="Eukaryota"/>
</dbReference>
<keyword evidence="2" id="KW-0964">Secreted</keyword>
<evidence type="ECO:0000256" key="8">
    <source>
        <dbReference type="SAM" id="SignalP"/>
    </source>
</evidence>
<dbReference type="NCBIfam" id="NF040941">
    <property type="entry name" value="GGGWT_bact"/>
    <property type="match status" value="1"/>
</dbReference>
<evidence type="ECO:0000256" key="6">
    <source>
        <dbReference type="ARBA" id="ARBA00023180"/>
    </source>
</evidence>
<evidence type="ECO:0000256" key="1">
    <source>
        <dbReference type="ARBA" id="ARBA00004613"/>
    </source>
</evidence>
<feature type="chain" id="PRO_5010291601" evidence="8">
    <location>
        <begin position="27"/>
        <end position="344"/>
    </location>
</feature>
<evidence type="ECO:0000256" key="5">
    <source>
        <dbReference type="ARBA" id="ARBA00023157"/>
    </source>
</evidence>
<dbReference type="SMART" id="SM00186">
    <property type="entry name" value="FBG"/>
    <property type="match status" value="1"/>
</dbReference>
<evidence type="ECO:0000313" key="11">
    <source>
        <dbReference type="RefSeq" id="XP_007536123.1"/>
    </source>
</evidence>
<dbReference type="InterPro" id="IPR014716">
    <property type="entry name" value="Fibrinogen_a/b/g_C_1"/>
</dbReference>
<protein>
    <submittedName>
        <fullName evidence="11">Angiopoietin-related protein 7</fullName>
    </submittedName>
</protein>
<dbReference type="GeneID" id="103125286"/>
<dbReference type="InterPro" id="IPR036056">
    <property type="entry name" value="Fibrinogen-like_C"/>
</dbReference>
<dbReference type="GO" id="GO:0005576">
    <property type="term" value="C:extracellular region"/>
    <property type="evidence" value="ECO:0007669"/>
    <property type="project" value="UniProtKB-SubCell"/>
</dbReference>
<evidence type="ECO:0000256" key="2">
    <source>
        <dbReference type="ARBA" id="ARBA00022525"/>
    </source>
</evidence>
<dbReference type="PROSITE" id="PS51406">
    <property type="entry name" value="FIBRINOGEN_C_2"/>
    <property type="match status" value="1"/>
</dbReference>
<name>A0A1S3AJX0_ERIEU</name>
<comment type="subcellular location">
    <subcellularLocation>
        <location evidence="1">Secreted</location>
    </subcellularLocation>
</comment>
<organism evidence="10 11">
    <name type="scientific">Erinaceus europaeus</name>
    <name type="common">Western European hedgehog</name>
    <dbReference type="NCBI Taxonomy" id="9365"/>
    <lineage>
        <taxon>Eukaryota</taxon>
        <taxon>Metazoa</taxon>
        <taxon>Chordata</taxon>
        <taxon>Craniata</taxon>
        <taxon>Vertebrata</taxon>
        <taxon>Euteleostomi</taxon>
        <taxon>Mammalia</taxon>
        <taxon>Eutheria</taxon>
        <taxon>Laurasiatheria</taxon>
        <taxon>Eulipotyphla</taxon>
        <taxon>Erinaceidae</taxon>
        <taxon>Erinaceinae</taxon>
        <taxon>Erinaceus</taxon>
    </lineage>
</organism>
<accession>A0A1S3AJX0</accession>
<dbReference type="PANTHER" id="PTHR47221">
    <property type="entry name" value="FIBRINOGEN ALPHA CHAIN"/>
    <property type="match status" value="1"/>
</dbReference>
<feature type="domain" description="Fibrinogen C-terminal" evidence="9">
    <location>
        <begin position="120"/>
        <end position="341"/>
    </location>
</feature>
<dbReference type="Pfam" id="PF00147">
    <property type="entry name" value="Fibrinogen_C"/>
    <property type="match status" value="1"/>
</dbReference>
<feature type="signal peptide" evidence="8">
    <location>
        <begin position="1"/>
        <end position="26"/>
    </location>
</feature>
<dbReference type="FunFam" id="3.90.215.10:FF:000001">
    <property type="entry name" value="Tenascin isoform 1"/>
    <property type="match status" value="1"/>
</dbReference>
<dbReference type="CDD" id="cd00087">
    <property type="entry name" value="FReD"/>
    <property type="match status" value="1"/>
</dbReference>
<keyword evidence="10" id="KW-1185">Reference proteome</keyword>
<sequence length="344" mass="39116">MPSTALSATTCLCLFIVVFVSHPAWPQKPPKRQGPAQLKGAKCCEAVRELQAQVANLSAALSELGRKQEKDWVSVVMQVMELESGAKRVESRLTDAESKYSELNSQIDIMQLQAAQTVTQTSADATYDCSSLYQKNYRISGVYKLPSDDFLGSPELEVFCDMETSGGGWTVIQRRKSGLVSFYRDWRQYKQGFGSTRGDFWLGNDNIHRLSRRPTRLRVEMEDWQGDRRYAEYSHFVLGNEINSYRLSLGNYSGDVGNDALGYHNNTAFSTKDKDNDNCLDKCAQLRKGGYWYNCCTDSNLNGVYYRLGEHSKHLDGITWYGWHGSSYSLKRVEMKIRPEDFQP</sequence>
<dbReference type="InterPro" id="IPR002181">
    <property type="entry name" value="Fibrinogen_a/b/g_C_dom"/>
</dbReference>
<gene>
    <name evidence="11" type="primary">ANGPTL7</name>
</gene>
<proteinExistence type="predicted"/>
<evidence type="ECO:0000259" key="9">
    <source>
        <dbReference type="PROSITE" id="PS51406"/>
    </source>
</evidence>
<dbReference type="Proteomes" id="UP001652624">
    <property type="component" value="Chromosome 13"/>
</dbReference>
<dbReference type="OrthoDB" id="9860756at2759"/>
<dbReference type="InterPro" id="IPR037579">
    <property type="entry name" value="FIB_ANG-like"/>
</dbReference>
<evidence type="ECO:0000256" key="3">
    <source>
        <dbReference type="ARBA" id="ARBA00022729"/>
    </source>
</evidence>
<dbReference type="CTD" id="10218"/>
<keyword evidence="5" id="KW-1015">Disulfide bond</keyword>
<dbReference type="SUPFAM" id="SSF56496">
    <property type="entry name" value="Fibrinogen C-terminal domain-like"/>
    <property type="match status" value="1"/>
</dbReference>
<reference evidence="11" key="1">
    <citation type="submission" date="2025-08" db="UniProtKB">
        <authorList>
            <consortium name="RefSeq"/>
        </authorList>
    </citation>
    <scope>IDENTIFICATION</scope>
</reference>
<evidence type="ECO:0000256" key="7">
    <source>
        <dbReference type="SAM" id="Coils"/>
    </source>
</evidence>
<dbReference type="RefSeq" id="XP_007536123.1">
    <property type="nucleotide sequence ID" value="XM_007536061.3"/>
</dbReference>
<dbReference type="STRING" id="9365.ENSEEUP00000010708"/>
<evidence type="ECO:0000313" key="10">
    <source>
        <dbReference type="Proteomes" id="UP001652624"/>
    </source>
</evidence>
<keyword evidence="3 8" id="KW-0732">Signal</keyword>
<keyword evidence="6" id="KW-0325">Glycoprotein</keyword>